<evidence type="ECO:0000256" key="6">
    <source>
        <dbReference type="ARBA" id="ARBA00023128"/>
    </source>
</evidence>
<evidence type="ECO:0000256" key="5">
    <source>
        <dbReference type="ARBA" id="ARBA00022980"/>
    </source>
</evidence>
<dbReference type="CTD" id="28973"/>
<evidence type="ECO:0000256" key="7">
    <source>
        <dbReference type="ARBA" id="ARBA00023274"/>
    </source>
</evidence>
<protein>
    <recommendedName>
        <fullName evidence="9">Small ribosomal subunit protein mS40</fullName>
    </recommendedName>
    <alternativeName>
        <fullName evidence="8">28S ribosomal protein S18-2, mitochondrial</fullName>
    </alternativeName>
    <alternativeName>
        <fullName evidence="10">28S ribosomal protein S18b, mitochondrial</fullName>
    </alternativeName>
</protein>
<dbReference type="Pfam" id="PF01084">
    <property type="entry name" value="Ribosomal_S18"/>
    <property type="match status" value="1"/>
</dbReference>
<keyword evidence="5 13" id="KW-0689">Ribosomal protein</keyword>
<proteinExistence type="inferred from homology"/>
<keyword evidence="3" id="KW-0597">Phosphoprotein</keyword>
<keyword evidence="7" id="KW-0687">Ribonucleoprotein</keyword>
<dbReference type="InterPro" id="IPR036870">
    <property type="entry name" value="Ribosomal_bS18_sf"/>
</dbReference>
<accession>A0A6J3H9I9</accession>
<name>A0A6J3H9I9_SAPAP</name>
<feature type="compositionally biased region" description="Polar residues" evidence="11">
    <location>
        <begin position="325"/>
        <end position="337"/>
    </location>
</feature>
<comment type="similarity">
    <text evidence="2">Belongs to the bacterial ribosomal protein bS18 family. Mitochondrion-specific ribosomal protein mS40 subfamily.</text>
</comment>
<dbReference type="Gene3D" id="4.10.640.10">
    <property type="entry name" value="Ribosomal protein S18"/>
    <property type="match status" value="1"/>
</dbReference>
<evidence type="ECO:0000256" key="8">
    <source>
        <dbReference type="ARBA" id="ARBA00032055"/>
    </source>
</evidence>
<dbReference type="PANTHER" id="PTHR13329">
    <property type="entry name" value="MITOCHONDRIAL RIBOSOMAL PROTEIN S18B"/>
    <property type="match status" value="1"/>
</dbReference>
<evidence type="ECO:0000256" key="10">
    <source>
        <dbReference type="ARBA" id="ARBA00035515"/>
    </source>
</evidence>
<dbReference type="GO" id="GO:0032543">
    <property type="term" value="P:mitochondrial translation"/>
    <property type="evidence" value="ECO:0007669"/>
    <property type="project" value="InterPro"/>
</dbReference>
<keyword evidence="12" id="KW-1185">Reference proteome</keyword>
<dbReference type="SUPFAM" id="SSF46911">
    <property type="entry name" value="Ribosomal protein S18"/>
    <property type="match status" value="1"/>
</dbReference>
<evidence type="ECO:0000256" key="4">
    <source>
        <dbReference type="ARBA" id="ARBA00022946"/>
    </source>
</evidence>
<gene>
    <name evidence="13" type="primary">MRPS18B</name>
</gene>
<dbReference type="Proteomes" id="UP000504640">
    <property type="component" value="Unplaced"/>
</dbReference>
<evidence type="ECO:0000256" key="11">
    <source>
        <dbReference type="SAM" id="MobiDB-lite"/>
    </source>
</evidence>
<evidence type="ECO:0000256" key="2">
    <source>
        <dbReference type="ARBA" id="ARBA00006136"/>
    </source>
</evidence>
<dbReference type="GO" id="GO:0003735">
    <property type="term" value="F:structural constituent of ribosome"/>
    <property type="evidence" value="ECO:0007669"/>
    <property type="project" value="InterPro"/>
</dbReference>
<organism evidence="12 13">
    <name type="scientific">Sapajus apella</name>
    <name type="common">Brown-capped capuchin</name>
    <name type="synonym">Cebus apella</name>
    <dbReference type="NCBI Taxonomy" id="9515"/>
    <lineage>
        <taxon>Eukaryota</taxon>
        <taxon>Metazoa</taxon>
        <taxon>Chordata</taxon>
        <taxon>Craniata</taxon>
        <taxon>Vertebrata</taxon>
        <taxon>Euteleostomi</taxon>
        <taxon>Mammalia</taxon>
        <taxon>Eutheria</taxon>
        <taxon>Euarchontoglires</taxon>
        <taxon>Primates</taxon>
        <taxon>Haplorrhini</taxon>
        <taxon>Platyrrhini</taxon>
        <taxon>Cebidae</taxon>
        <taxon>Cebinae</taxon>
        <taxon>Sapajus</taxon>
    </lineage>
</organism>
<evidence type="ECO:0000313" key="12">
    <source>
        <dbReference type="Proteomes" id="UP000504640"/>
    </source>
</evidence>
<dbReference type="PANTHER" id="PTHR13329:SF2">
    <property type="entry name" value="SMALL RIBOSOMAL SUBUNIT PROTEIN MS40"/>
    <property type="match status" value="1"/>
</dbReference>
<dbReference type="GO" id="GO:0005763">
    <property type="term" value="C:mitochondrial small ribosomal subunit"/>
    <property type="evidence" value="ECO:0007669"/>
    <property type="project" value="UniProtKB-ARBA"/>
</dbReference>
<feature type="compositionally biased region" description="Pro residues" evidence="11">
    <location>
        <begin position="308"/>
        <end position="321"/>
    </location>
</feature>
<dbReference type="InterPro" id="IPR001648">
    <property type="entry name" value="Ribosomal_bS18"/>
</dbReference>
<dbReference type="InterPro" id="IPR040054">
    <property type="entry name" value="MRPS18B"/>
</dbReference>
<feature type="region of interest" description="Disordered" evidence="11">
    <location>
        <begin position="296"/>
        <end position="337"/>
    </location>
</feature>
<evidence type="ECO:0000256" key="1">
    <source>
        <dbReference type="ARBA" id="ARBA00004173"/>
    </source>
</evidence>
<evidence type="ECO:0000256" key="3">
    <source>
        <dbReference type="ARBA" id="ARBA00022553"/>
    </source>
</evidence>
<sequence length="337" mass="38233">MRSKSRSDWSRKKPILRSNSIVTQLKLASPQCPRFHASVLTQTCGRLPHCGLALGPALLSFLRHAQLPFRPFLCWAYVKMATSVLNTLLRRLPILSLFRGAHRVQVPLQTLCTKAPSKEESLPPVPISPYENEPWKYLESEEYQERYGSRPIWADYRRNHKGGVPPQRTRKTCIRGNKVAGNPCPICRDHKLHVDFRNVKLLEQFVCAHTGIIFHAPYTGVCMRQHKRLTQAIQKARDLGLLSYHIPQVEPRDLDFSTSHGAVSATPPAPTLISGEPWYPWYNWKQPPERELSRLRRLYQGHLREESGPPPESMPKVPPTAPAEASSTGQTGPQNAL</sequence>
<dbReference type="GeneID" id="116544418"/>
<evidence type="ECO:0000313" key="13">
    <source>
        <dbReference type="RefSeq" id="XP_032126670.1"/>
    </source>
</evidence>
<reference evidence="13" key="1">
    <citation type="submission" date="2025-08" db="UniProtKB">
        <authorList>
            <consortium name="RefSeq"/>
        </authorList>
    </citation>
    <scope>IDENTIFICATION</scope>
    <source>
        <tissue evidence="13">Blood</tissue>
    </source>
</reference>
<keyword evidence="4" id="KW-0809">Transit peptide</keyword>
<dbReference type="FunFam" id="4.10.640.10:FF:000008">
    <property type="entry name" value="28S ribosomal protein S18b, mitochondrial"/>
    <property type="match status" value="1"/>
</dbReference>
<dbReference type="AlphaFoldDB" id="A0A6J3H9I9"/>
<keyword evidence="6" id="KW-0496">Mitochondrion</keyword>
<dbReference type="RefSeq" id="XP_032126670.1">
    <property type="nucleotide sequence ID" value="XM_032270779.1"/>
</dbReference>
<evidence type="ECO:0000256" key="9">
    <source>
        <dbReference type="ARBA" id="ARBA00035130"/>
    </source>
</evidence>
<comment type="subcellular location">
    <subcellularLocation>
        <location evidence="1">Mitochondrion</location>
    </subcellularLocation>
</comment>